<feature type="domain" description="YrdC-like" evidence="12">
    <location>
        <begin position="12"/>
        <end position="186"/>
    </location>
</feature>
<evidence type="ECO:0000256" key="9">
    <source>
        <dbReference type="ARBA" id="ARBA00022840"/>
    </source>
</evidence>
<organism evidence="13 14">
    <name type="scientific">Parasphaerochaeta coccoides (strain ATCC BAA-1237 / DSM 17374 / SPN1)</name>
    <name type="common">Sphaerochaeta coccoides</name>
    <dbReference type="NCBI Taxonomy" id="760011"/>
    <lineage>
        <taxon>Bacteria</taxon>
        <taxon>Pseudomonadati</taxon>
        <taxon>Spirochaetota</taxon>
        <taxon>Spirochaetia</taxon>
        <taxon>Spirochaetales</taxon>
        <taxon>Sphaerochaetaceae</taxon>
        <taxon>Parasphaerochaeta</taxon>
    </lineage>
</organism>
<protein>
    <recommendedName>
        <fullName evidence="10">L-threonylcarbamoyladenylate synthase</fullName>
        <ecNumber evidence="3">2.7.7.87</ecNumber>
    </recommendedName>
    <alternativeName>
        <fullName evidence="10">L-threonylcarbamoyladenylate synthase</fullName>
    </alternativeName>
</protein>
<evidence type="ECO:0000256" key="8">
    <source>
        <dbReference type="ARBA" id="ARBA00022741"/>
    </source>
</evidence>
<evidence type="ECO:0000256" key="1">
    <source>
        <dbReference type="ARBA" id="ARBA00004496"/>
    </source>
</evidence>
<dbReference type="EMBL" id="CP002659">
    <property type="protein sequence ID" value="AEC01774.1"/>
    <property type="molecule type" value="Genomic_DNA"/>
</dbReference>
<dbReference type="GO" id="GO:0008033">
    <property type="term" value="P:tRNA processing"/>
    <property type="evidence" value="ECO:0007669"/>
    <property type="project" value="UniProtKB-KW"/>
</dbReference>
<dbReference type="GO" id="GO:0000049">
    <property type="term" value="F:tRNA binding"/>
    <property type="evidence" value="ECO:0007669"/>
    <property type="project" value="TreeGrafter"/>
</dbReference>
<dbReference type="GO" id="GO:0005524">
    <property type="term" value="F:ATP binding"/>
    <property type="evidence" value="ECO:0007669"/>
    <property type="project" value="UniProtKB-KW"/>
</dbReference>
<evidence type="ECO:0000313" key="14">
    <source>
        <dbReference type="Proteomes" id="UP000007939"/>
    </source>
</evidence>
<reference evidence="13 14" key="2">
    <citation type="journal article" date="2012" name="Stand. Genomic Sci.">
        <title>Complete genome sequence of the termite hindgut bacterium Spirochaeta coccoides type strain (SPN1(T)), reclassification in the genus Sphaerochaeta as Sphaerochaeta coccoides comb. nov. and emendations of the family Spirochaetaceae and the genus Sphaerochaeta.</title>
        <authorList>
            <person name="Abt B."/>
            <person name="Han C."/>
            <person name="Scheuner C."/>
            <person name="Lu M."/>
            <person name="Lapidus A."/>
            <person name="Nolan M."/>
            <person name="Lucas S."/>
            <person name="Hammon N."/>
            <person name="Deshpande S."/>
            <person name="Cheng J.F."/>
            <person name="Tapia R."/>
            <person name="Goodwin L.A."/>
            <person name="Pitluck S."/>
            <person name="Liolios K."/>
            <person name="Pagani I."/>
            <person name="Ivanova N."/>
            <person name="Mavromatis K."/>
            <person name="Mikhailova N."/>
            <person name="Huntemann M."/>
            <person name="Pati A."/>
            <person name="Chen A."/>
            <person name="Palaniappan K."/>
            <person name="Land M."/>
            <person name="Hauser L."/>
            <person name="Brambilla E.M."/>
            <person name="Rohde M."/>
            <person name="Spring S."/>
            <person name="Gronow S."/>
            <person name="Goker M."/>
            <person name="Woyke T."/>
            <person name="Bristow J."/>
            <person name="Eisen J.A."/>
            <person name="Markowitz V."/>
            <person name="Hugenholtz P."/>
            <person name="Kyrpides N.C."/>
            <person name="Klenk H.P."/>
            <person name="Detter J.C."/>
        </authorList>
    </citation>
    <scope>NUCLEOTIDE SEQUENCE [LARGE SCALE GENOMIC DNA]</scope>
    <source>
        <strain evidence="14">ATCC BAA-1237 / DSM 17374 / SPN1</strain>
    </source>
</reference>
<comment type="subcellular location">
    <subcellularLocation>
        <location evidence="1">Cytoplasm</location>
    </subcellularLocation>
</comment>
<keyword evidence="4" id="KW-0963">Cytoplasm</keyword>
<evidence type="ECO:0000256" key="7">
    <source>
        <dbReference type="ARBA" id="ARBA00022695"/>
    </source>
</evidence>
<evidence type="ECO:0000259" key="12">
    <source>
        <dbReference type="PROSITE" id="PS51163"/>
    </source>
</evidence>
<dbReference type="STRING" id="760011.Spico_0546"/>
<dbReference type="PANTHER" id="PTHR17490">
    <property type="entry name" value="SUA5"/>
    <property type="match status" value="1"/>
</dbReference>
<evidence type="ECO:0000313" key="13">
    <source>
        <dbReference type="EMBL" id="AEC01774.1"/>
    </source>
</evidence>
<dbReference type="KEGG" id="scc:Spico_0546"/>
<sequence>MEHELVISRQDERSAEVVVQCLLADHAVILPCDTIYGLSARVPQGENLLREIKGRSADKSFLVLATLEMARSLSGGHLPPGLEEIWPAPLTAIVNTQDGGTIGIRVPDDVFIQKILEMVGTPIYSTSVNVSGEKAMLSFDEIFSHYGMDERIALFVIGSSSVGTTMASTIVDCTVRPYRILRQGAYDATTLIRE</sequence>
<dbReference type="GO" id="GO:0003725">
    <property type="term" value="F:double-stranded RNA binding"/>
    <property type="evidence" value="ECO:0007669"/>
    <property type="project" value="InterPro"/>
</dbReference>
<reference evidence="14" key="1">
    <citation type="submission" date="2011-04" db="EMBL/GenBank/DDBJ databases">
        <title>The complete genome of Spirochaeta coccoides DSM 17374.</title>
        <authorList>
            <person name="Lucas S."/>
            <person name="Copeland A."/>
            <person name="Lapidus A."/>
            <person name="Bruce D."/>
            <person name="Goodwin L."/>
            <person name="Pitluck S."/>
            <person name="Peters L."/>
            <person name="Kyrpides N."/>
            <person name="Mavromatis K."/>
            <person name="Pagani I."/>
            <person name="Ivanova N."/>
            <person name="Ovchinnikova G."/>
            <person name="Lu M."/>
            <person name="Detter J.C."/>
            <person name="Tapia R."/>
            <person name="Han C."/>
            <person name="Land M."/>
            <person name="Hauser L."/>
            <person name="Markowitz V."/>
            <person name="Cheng J.-F."/>
            <person name="Hugenholtz P."/>
            <person name="Woyke T."/>
            <person name="Wu D."/>
            <person name="Spring S."/>
            <person name="Schroeder M."/>
            <person name="Brambilla E."/>
            <person name="Klenk H.-P."/>
            <person name="Eisen J.A."/>
        </authorList>
    </citation>
    <scope>NUCLEOTIDE SEQUENCE [LARGE SCALE GENOMIC DNA]</scope>
    <source>
        <strain evidence="14">ATCC BAA-1237 / DSM 17374 / SPN1</strain>
    </source>
</reference>
<evidence type="ECO:0000256" key="5">
    <source>
        <dbReference type="ARBA" id="ARBA00022679"/>
    </source>
</evidence>
<keyword evidence="6" id="KW-0819">tRNA processing</keyword>
<keyword evidence="9" id="KW-0067">ATP-binding</keyword>
<dbReference type="InterPro" id="IPR017945">
    <property type="entry name" value="DHBP_synth_RibB-like_a/b_dom"/>
</dbReference>
<keyword evidence="14" id="KW-1185">Reference proteome</keyword>
<dbReference type="GO" id="GO:0061710">
    <property type="term" value="F:L-threonylcarbamoyladenylate synthase"/>
    <property type="evidence" value="ECO:0007669"/>
    <property type="project" value="UniProtKB-EC"/>
</dbReference>
<proteinExistence type="inferred from homology"/>
<dbReference type="Gene3D" id="3.90.870.10">
    <property type="entry name" value="DHBP synthase"/>
    <property type="match status" value="1"/>
</dbReference>
<dbReference type="HOGENOM" id="CLU_031397_3_2_12"/>
<dbReference type="Pfam" id="PF01300">
    <property type="entry name" value="Sua5_yciO_yrdC"/>
    <property type="match status" value="1"/>
</dbReference>
<dbReference type="AlphaFoldDB" id="F4GK02"/>
<accession>F4GK02</accession>
<evidence type="ECO:0000256" key="2">
    <source>
        <dbReference type="ARBA" id="ARBA00007663"/>
    </source>
</evidence>
<comment type="similarity">
    <text evidence="2">Belongs to the SUA5 family.</text>
</comment>
<keyword evidence="5" id="KW-0808">Transferase</keyword>
<dbReference type="OrthoDB" id="9814580at2"/>
<evidence type="ECO:0000256" key="11">
    <source>
        <dbReference type="ARBA" id="ARBA00048366"/>
    </source>
</evidence>
<dbReference type="EC" id="2.7.7.87" evidence="3"/>
<dbReference type="PROSITE" id="PS51163">
    <property type="entry name" value="YRDC"/>
    <property type="match status" value="1"/>
</dbReference>
<dbReference type="eggNOG" id="COG0009">
    <property type="taxonomic scope" value="Bacteria"/>
</dbReference>
<evidence type="ECO:0000256" key="4">
    <source>
        <dbReference type="ARBA" id="ARBA00022490"/>
    </source>
</evidence>
<keyword evidence="8" id="KW-0547">Nucleotide-binding</keyword>
<dbReference type="InterPro" id="IPR006070">
    <property type="entry name" value="Sua5-like_dom"/>
</dbReference>
<dbReference type="GO" id="GO:0005737">
    <property type="term" value="C:cytoplasm"/>
    <property type="evidence" value="ECO:0007669"/>
    <property type="project" value="UniProtKB-SubCell"/>
</dbReference>
<dbReference type="GO" id="GO:0006450">
    <property type="term" value="P:regulation of translational fidelity"/>
    <property type="evidence" value="ECO:0007669"/>
    <property type="project" value="TreeGrafter"/>
</dbReference>
<gene>
    <name evidence="13" type="ordered locus">Spico_0546</name>
</gene>
<dbReference type="PANTHER" id="PTHR17490:SF16">
    <property type="entry name" value="THREONYLCARBAMOYL-AMP SYNTHASE"/>
    <property type="match status" value="1"/>
</dbReference>
<dbReference type="InterPro" id="IPR050156">
    <property type="entry name" value="TC-AMP_synthase_SUA5"/>
</dbReference>
<name>F4GK02_PARC1</name>
<comment type="catalytic activity">
    <reaction evidence="11">
        <text>L-threonine + hydrogencarbonate + ATP = L-threonylcarbamoyladenylate + diphosphate + H2O</text>
        <dbReference type="Rhea" id="RHEA:36407"/>
        <dbReference type="ChEBI" id="CHEBI:15377"/>
        <dbReference type="ChEBI" id="CHEBI:17544"/>
        <dbReference type="ChEBI" id="CHEBI:30616"/>
        <dbReference type="ChEBI" id="CHEBI:33019"/>
        <dbReference type="ChEBI" id="CHEBI:57926"/>
        <dbReference type="ChEBI" id="CHEBI:73682"/>
        <dbReference type="EC" id="2.7.7.87"/>
    </reaction>
</comment>
<evidence type="ECO:0000256" key="3">
    <source>
        <dbReference type="ARBA" id="ARBA00012584"/>
    </source>
</evidence>
<evidence type="ECO:0000256" key="6">
    <source>
        <dbReference type="ARBA" id="ARBA00022694"/>
    </source>
</evidence>
<dbReference type="SUPFAM" id="SSF55821">
    <property type="entry name" value="YrdC/RibB"/>
    <property type="match status" value="1"/>
</dbReference>
<dbReference type="Proteomes" id="UP000007939">
    <property type="component" value="Chromosome"/>
</dbReference>
<evidence type="ECO:0000256" key="10">
    <source>
        <dbReference type="ARBA" id="ARBA00029774"/>
    </source>
</evidence>
<dbReference type="RefSeq" id="WP_013739170.1">
    <property type="nucleotide sequence ID" value="NC_015436.1"/>
</dbReference>
<keyword evidence="7" id="KW-0548">Nucleotidyltransferase</keyword>